<gene>
    <name evidence="1" type="ORF">DFR56_103359</name>
</gene>
<sequence length="49" mass="5564">MLLDIKERMVKVQTKIDSMAEDAEKTANEALASTKSSHKKIDKIDKIFL</sequence>
<keyword evidence="2" id="KW-1185">Reference proteome</keyword>
<organism evidence="1 2">
    <name type="scientific">Pseudogracilibacillus auburnensis</name>
    <dbReference type="NCBI Taxonomy" id="1494959"/>
    <lineage>
        <taxon>Bacteria</taxon>
        <taxon>Bacillati</taxon>
        <taxon>Bacillota</taxon>
        <taxon>Bacilli</taxon>
        <taxon>Bacillales</taxon>
        <taxon>Bacillaceae</taxon>
        <taxon>Pseudogracilibacillus</taxon>
    </lineage>
</organism>
<dbReference type="EMBL" id="QJJQ01000003">
    <property type="protein sequence ID" value="PXW88853.1"/>
    <property type="molecule type" value="Genomic_DNA"/>
</dbReference>
<dbReference type="AlphaFoldDB" id="A0A2V3W3D6"/>
<reference evidence="1 2" key="1">
    <citation type="submission" date="2018-05" db="EMBL/GenBank/DDBJ databases">
        <title>Genomic Encyclopedia of Type Strains, Phase IV (KMG-IV): sequencing the most valuable type-strain genomes for metagenomic binning, comparative biology and taxonomic classification.</title>
        <authorList>
            <person name="Goeker M."/>
        </authorList>
    </citation>
    <scope>NUCLEOTIDE SEQUENCE [LARGE SCALE GENOMIC DNA]</scope>
    <source>
        <strain evidence="1 2">DSM 28556</strain>
    </source>
</reference>
<name>A0A2V3W3D6_9BACI</name>
<evidence type="ECO:0000313" key="2">
    <source>
        <dbReference type="Proteomes" id="UP000247978"/>
    </source>
</evidence>
<proteinExistence type="predicted"/>
<protein>
    <submittedName>
        <fullName evidence="1">Uncharacterized protein</fullName>
    </submittedName>
</protein>
<dbReference type="Proteomes" id="UP000247978">
    <property type="component" value="Unassembled WGS sequence"/>
</dbReference>
<comment type="caution">
    <text evidence="1">The sequence shown here is derived from an EMBL/GenBank/DDBJ whole genome shotgun (WGS) entry which is preliminary data.</text>
</comment>
<accession>A0A2V3W3D6</accession>
<evidence type="ECO:0000313" key="1">
    <source>
        <dbReference type="EMBL" id="PXW88853.1"/>
    </source>
</evidence>